<dbReference type="AlphaFoldDB" id="A0A3S3SPA9"/>
<organism evidence="1 2">
    <name type="scientific">Pedobacter chitinilyticus</name>
    <dbReference type="NCBI Taxonomy" id="2233776"/>
    <lineage>
        <taxon>Bacteria</taxon>
        <taxon>Pseudomonadati</taxon>
        <taxon>Bacteroidota</taxon>
        <taxon>Sphingobacteriia</taxon>
        <taxon>Sphingobacteriales</taxon>
        <taxon>Sphingobacteriaceae</taxon>
        <taxon>Pedobacter</taxon>
    </lineage>
</organism>
<keyword evidence="2" id="KW-1185">Reference proteome</keyword>
<evidence type="ECO:0000313" key="2">
    <source>
        <dbReference type="Proteomes" id="UP000284120"/>
    </source>
</evidence>
<evidence type="ECO:0000313" key="1">
    <source>
        <dbReference type="EMBL" id="RWU03946.1"/>
    </source>
</evidence>
<dbReference type="RefSeq" id="WP_113649184.1">
    <property type="nucleotide sequence ID" value="NZ_QMHN01000008.1"/>
</dbReference>
<dbReference type="InterPro" id="IPR003961">
    <property type="entry name" value="FN3_dom"/>
</dbReference>
<dbReference type="CDD" id="cd00063">
    <property type="entry name" value="FN3"/>
    <property type="match status" value="1"/>
</dbReference>
<dbReference type="Gene3D" id="2.60.40.10">
    <property type="entry name" value="Immunoglobulins"/>
    <property type="match status" value="1"/>
</dbReference>
<dbReference type="EMBL" id="SAYW01000008">
    <property type="protein sequence ID" value="RWU03946.1"/>
    <property type="molecule type" value="Genomic_DNA"/>
</dbReference>
<accession>A0A3S3SPA9</accession>
<dbReference type="Proteomes" id="UP000284120">
    <property type="component" value="Unassembled WGS sequence"/>
</dbReference>
<dbReference type="OrthoDB" id="703469at2"/>
<dbReference type="SUPFAM" id="SSF49265">
    <property type="entry name" value="Fibronectin type III"/>
    <property type="match status" value="1"/>
</dbReference>
<sequence>MKKVDIATSLSKYNDSELVGKAQLITSSLTNNVYFPTPDPSLAAIKAATDDLEVAIVLAKEAPTKANIMDRDSKREILTGLLMQLSLYVKYTAKDDGKILATSGFSLTKAPEPVGVLAKPQNFVVEPSDIGTVKLSVKTIDNARGYQFENRKKGAEKWDVVVDTKSKIIITGLESGVQYEFRVTGISAAPQRTYSNVLTSFIL</sequence>
<dbReference type="InterPro" id="IPR036116">
    <property type="entry name" value="FN3_sf"/>
</dbReference>
<proteinExistence type="predicted"/>
<name>A0A3S3SPA9_9SPHI</name>
<reference evidence="1 2" key="1">
    <citation type="submission" date="2018-06" db="EMBL/GenBank/DDBJ databases">
        <title>Pedobacter endophyticus sp. nov., an endophytic bacterium isolated from a leaf of Triticum aestivum.</title>
        <authorList>
            <person name="Zhang L."/>
        </authorList>
    </citation>
    <scope>NUCLEOTIDE SEQUENCE [LARGE SCALE GENOMIC DNA]</scope>
    <source>
        <strain evidence="1 2">CM134L-2</strain>
    </source>
</reference>
<protein>
    <submittedName>
        <fullName evidence="1">Fibronectin type III domain-containing protein</fullName>
    </submittedName>
</protein>
<dbReference type="InterPro" id="IPR013783">
    <property type="entry name" value="Ig-like_fold"/>
</dbReference>
<comment type="caution">
    <text evidence="1">The sequence shown here is derived from an EMBL/GenBank/DDBJ whole genome shotgun (WGS) entry which is preliminary data.</text>
</comment>
<gene>
    <name evidence="1" type="ORF">DPV69_19885</name>
</gene>